<gene>
    <name evidence="4" type="ORF">JXQ802_LOCUS38907</name>
    <name evidence="3" type="ORF">PYM288_LOCUS16073</name>
</gene>
<feature type="compositionally biased region" description="Polar residues" evidence="2">
    <location>
        <begin position="885"/>
        <end position="900"/>
    </location>
</feature>
<dbReference type="EMBL" id="CAJNOL010002194">
    <property type="protein sequence ID" value="CAF1474064.1"/>
    <property type="molecule type" value="Genomic_DNA"/>
</dbReference>
<protein>
    <submittedName>
        <fullName evidence="4">Uncharacterized protein</fullName>
    </submittedName>
</protein>
<feature type="coiled-coil region" evidence="1">
    <location>
        <begin position="108"/>
        <end position="135"/>
    </location>
</feature>
<evidence type="ECO:0000313" key="3">
    <source>
        <dbReference type="EMBL" id="CAF1029807.1"/>
    </source>
</evidence>
<name>A0A815R9X6_9BILA</name>
<feature type="compositionally biased region" description="Gly residues" evidence="2">
    <location>
        <begin position="901"/>
        <end position="910"/>
    </location>
</feature>
<keyword evidence="5" id="KW-1185">Reference proteome</keyword>
<accession>A0A815R9X6</accession>
<organism evidence="4 5">
    <name type="scientific">Rotaria sordida</name>
    <dbReference type="NCBI Taxonomy" id="392033"/>
    <lineage>
        <taxon>Eukaryota</taxon>
        <taxon>Metazoa</taxon>
        <taxon>Spiralia</taxon>
        <taxon>Gnathifera</taxon>
        <taxon>Rotifera</taxon>
        <taxon>Eurotatoria</taxon>
        <taxon>Bdelloidea</taxon>
        <taxon>Philodinida</taxon>
        <taxon>Philodinidae</taxon>
        <taxon>Rotaria</taxon>
    </lineage>
</organism>
<evidence type="ECO:0000256" key="2">
    <source>
        <dbReference type="SAM" id="MobiDB-lite"/>
    </source>
</evidence>
<reference evidence="4" key="1">
    <citation type="submission" date="2021-02" db="EMBL/GenBank/DDBJ databases">
        <authorList>
            <person name="Nowell W R."/>
        </authorList>
    </citation>
    <scope>NUCLEOTIDE SEQUENCE</scope>
</reference>
<proteinExistence type="predicted"/>
<feature type="region of interest" description="Disordered" evidence="2">
    <location>
        <begin position="885"/>
        <end position="911"/>
    </location>
</feature>
<keyword evidence="1" id="KW-0175">Coiled coil</keyword>
<evidence type="ECO:0000313" key="4">
    <source>
        <dbReference type="EMBL" id="CAF1474064.1"/>
    </source>
</evidence>
<evidence type="ECO:0000313" key="5">
    <source>
        <dbReference type="Proteomes" id="UP000663870"/>
    </source>
</evidence>
<dbReference type="Proteomes" id="UP000663854">
    <property type="component" value="Unassembled WGS sequence"/>
</dbReference>
<evidence type="ECO:0000256" key="1">
    <source>
        <dbReference type="SAM" id="Coils"/>
    </source>
</evidence>
<sequence length="1071" mass="124032">MDNESNQFHDFTKSNILVNDDVVQSFSSATHIETFHSNNIIQNDQSIDIDTNIIKNISNNDIEIKQIESNHQVQEYTFHSDINQEKILIDQQNFFIEDLIINKKSFDINEFDLIIKNLNKKLKYLELECERTQQITIHFQNQLIAIKSIGEKLSLFCNTCRSLIILAMNIRQNTNIFTYHEFEMLILYAPDSNLITTNIDQQLSIFDENLIDNYKHRLEFSRLIMNLFKQATKFRLKIATLNDVLIKSVLSKNECFNEIEQSLRLPSNIFNKNPLYEIFLYEITTTTIKQDVYIRCIRGQLIQNDIHIICTENSKHLLSQINYNASEKYSHIFDIEFKRAITSIDQLTIALPCFSIPYKLKSTNSSPRSEQSQQQIYIRCKRIMDPLIYIPAIIETYNDVSYAVFRITQTLSPISVEAVLFYPFEILQVVHDNSCSVYTSEHSSIFRIETPKNYFIRPPRVRIIPFNNELIRCMTVLKSEDQLLASSDLIEFEWYKEIKIEGIISITIPLTQYFNLFNEIDDDLQKRRRKAQQKIFIQRKKFEQEKYDEAGGSLATTPTSSNKLASPTIMSHLPSIAAVIEQVKTDNQDHLIKPRFNINRDDNSQLISSKKSLFNWKLDGFQNENASIILLGYKNRKWKNCNNFATITRTIDKDIYIITLTTLLDRIILIRCWPESNNEGKFDKLAENLWSLTSAKLFSCVLARDPSYVNSFGHYALMIVPVQAQRLAEETLYKRNYTEYIFDEQFISDNNIKTQLSKINQYQSHHTLSIRSSLPSITKYVQFCLSEGTYVRIIPMGNIDVHEKVNLSFRLHARYPVVIEFDIYPIDIYRQKTDDDFIGTLNIYEINAHSITIGSTSSTHTATAVSSRTSSGSKDFEIFDGLPNNSSPRMSVSGPETISNTGGGGGGVGRSGFERLTTHNLDERNIVCAIRIRLPKAAFQLPPTQSNMIPGIMEALTEDKRELAEALNIHPSLMNPLVISLTSQKQQRHMYSQSNTFLYENSKMNLLRDHNTKLEQTKLENETLLKWLKRQNAFKINQTIDNIISALIHIGRVDLAYMFKIDNLRYKCQSL</sequence>
<dbReference type="EMBL" id="CAJNOH010000404">
    <property type="protein sequence ID" value="CAF1029807.1"/>
    <property type="molecule type" value="Genomic_DNA"/>
</dbReference>
<dbReference type="AlphaFoldDB" id="A0A815R9X6"/>
<comment type="caution">
    <text evidence="4">The sequence shown here is derived from an EMBL/GenBank/DDBJ whole genome shotgun (WGS) entry which is preliminary data.</text>
</comment>
<dbReference type="Proteomes" id="UP000663870">
    <property type="component" value="Unassembled WGS sequence"/>
</dbReference>